<evidence type="ECO:0000259" key="2">
    <source>
        <dbReference type="PROSITE" id="PS51719"/>
    </source>
</evidence>
<comment type="similarity">
    <text evidence="1">Belongs to the TRAFAC class TrmE-Era-EngA-EngB-Septin-like GTPase superfamily. Septin GTPase family.</text>
</comment>
<dbReference type="InterPro" id="IPR030379">
    <property type="entry name" value="G_SEPTIN_dom"/>
</dbReference>
<dbReference type="PANTHER" id="PTHR18884">
    <property type="entry name" value="SEPTIN"/>
    <property type="match status" value="1"/>
</dbReference>
<protein>
    <recommendedName>
        <fullName evidence="2">Septin-type G domain-containing protein</fullName>
    </recommendedName>
</protein>
<dbReference type="Gene3D" id="3.40.50.300">
    <property type="entry name" value="P-loop containing nucleotide triphosphate hydrolases"/>
    <property type="match status" value="1"/>
</dbReference>
<dbReference type="GO" id="GO:0005525">
    <property type="term" value="F:GTP binding"/>
    <property type="evidence" value="ECO:0007669"/>
    <property type="project" value="UniProtKB-KW"/>
</dbReference>
<evidence type="ECO:0000313" key="3">
    <source>
        <dbReference type="EMBL" id="KAK9793200.1"/>
    </source>
</evidence>
<gene>
    <name evidence="3" type="ORF">WJX73_003559</name>
</gene>
<evidence type="ECO:0000313" key="4">
    <source>
        <dbReference type="Proteomes" id="UP001465755"/>
    </source>
</evidence>
<dbReference type="AlphaFoldDB" id="A0AAW1NNY8"/>
<accession>A0AAW1NNY8</accession>
<feature type="domain" description="Septin-type G" evidence="2">
    <location>
        <begin position="60"/>
        <end position="343"/>
    </location>
</feature>
<dbReference type="Proteomes" id="UP001465755">
    <property type="component" value="Unassembled WGS sequence"/>
</dbReference>
<proteinExistence type="inferred from homology"/>
<dbReference type="PROSITE" id="PS51719">
    <property type="entry name" value="G_SEPTIN"/>
    <property type="match status" value="1"/>
</dbReference>
<dbReference type="SUPFAM" id="SSF52540">
    <property type="entry name" value="P-loop containing nucleoside triphosphate hydrolases"/>
    <property type="match status" value="1"/>
</dbReference>
<name>A0AAW1NNY8_9CHLO</name>
<comment type="caution">
    <text evidence="3">The sequence shown here is derived from an EMBL/GenBank/DDBJ whole genome shotgun (WGS) entry which is preliminary data.</text>
</comment>
<organism evidence="3 4">
    <name type="scientific">Symbiochloris irregularis</name>
    <dbReference type="NCBI Taxonomy" id="706552"/>
    <lineage>
        <taxon>Eukaryota</taxon>
        <taxon>Viridiplantae</taxon>
        <taxon>Chlorophyta</taxon>
        <taxon>core chlorophytes</taxon>
        <taxon>Trebouxiophyceae</taxon>
        <taxon>Trebouxiales</taxon>
        <taxon>Trebouxiaceae</taxon>
        <taxon>Symbiochloris</taxon>
    </lineage>
</organism>
<keyword evidence="1" id="KW-0547">Nucleotide-binding</keyword>
<dbReference type="Pfam" id="PF00735">
    <property type="entry name" value="Septin"/>
    <property type="match status" value="1"/>
</dbReference>
<dbReference type="InterPro" id="IPR027417">
    <property type="entry name" value="P-loop_NTPase"/>
</dbReference>
<keyword evidence="1" id="KW-0342">GTP-binding</keyword>
<evidence type="ECO:0000256" key="1">
    <source>
        <dbReference type="RuleBase" id="RU004560"/>
    </source>
</evidence>
<sequence>MSSYDYTALANGVYIDNGLPGANELPARIRTQVHDDQGQATTRQMPASYSPVLRIPAKKATAHVNLLLAGGSNLGKTTFIKQFFHDFAPEGFVAHDGTPTPMEKFRREGGPASLCAHLPDGIPTQSEEYQLFFHIQDTPGHNGLNIAEVKDLVVKHVQSEKEAHYRLRMERQSDAQATGADVTKEGRNDRLFDLCLYFIPPQSFTQQDMDFIAELSKEVMVVPVCAKADAMTNDERLAFHSQVQDCLAAEGITYGLVEEEIGAAARNIGITSHTGPLDGPPFVVVTSNTYKQIGSELRPVRSYPWGDCVVDDPKHSDFALIRVKKDALVLIMSLLLEWMALCE</sequence>
<reference evidence="3 4" key="1">
    <citation type="journal article" date="2024" name="Nat. Commun.">
        <title>Phylogenomics reveals the evolutionary origins of lichenization in chlorophyte algae.</title>
        <authorList>
            <person name="Puginier C."/>
            <person name="Libourel C."/>
            <person name="Otte J."/>
            <person name="Skaloud P."/>
            <person name="Haon M."/>
            <person name="Grisel S."/>
            <person name="Petersen M."/>
            <person name="Berrin J.G."/>
            <person name="Delaux P.M."/>
            <person name="Dal Grande F."/>
            <person name="Keller J."/>
        </authorList>
    </citation>
    <scope>NUCLEOTIDE SEQUENCE [LARGE SCALE GENOMIC DNA]</scope>
    <source>
        <strain evidence="3 4">SAG 2036</strain>
    </source>
</reference>
<dbReference type="EMBL" id="JALJOQ010000153">
    <property type="protein sequence ID" value="KAK9793200.1"/>
    <property type="molecule type" value="Genomic_DNA"/>
</dbReference>
<keyword evidence="4" id="KW-1185">Reference proteome</keyword>